<reference evidence="2 3" key="1">
    <citation type="submission" date="2020-06" db="EMBL/GenBank/DDBJ databases">
        <title>Reclassification of Facklamia ignava, Facklamia soureckii and Facklami tabacinasalis as Falseniella iganva gen. nov., comb. nov., Hutsoniella ignava gen. nov., comb. nov., and Ruoffia tabacinasalis gen. nov., comb. nov and description of Ruoffia haltotolerans sp. nov., isolated from hypersaline Inland Sea of Qatar.</title>
        <authorList>
            <person name="Fotedar R."/>
            <person name="Sankaranarayanan K."/>
            <person name="Lawson P."/>
            <person name="Caldwell M."/>
            <person name="Zeyara A."/>
            <person name="Al Malki A."/>
            <person name="Ali M."/>
        </authorList>
    </citation>
    <scope>NUCLEOTIDE SEQUENCE [LARGE SCALE GENOMIC DNA]</scope>
    <source>
        <strain evidence="2 3">INB8</strain>
    </source>
</reference>
<dbReference type="NCBIfam" id="NF033559">
    <property type="entry name" value="transpos_IS1634"/>
    <property type="match status" value="1"/>
</dbReference>
<comment type="caution">
    <text evidence="2">The sequence shown here is derived from an EMBL/GenBank/DDBJ whole genome shotgun (WGS) entry which is preliminary data.</text>
</comment>
<gene>
    <name evidence="2" type="ORF">HW423_07615</name>
</gene>
<dbReference type="GO" id="GO:0004803">
    <property type="term" value="F:transposase activity"/>
    <property type="evidence" value="ECO:0007669"/>
    <property type="project" value="InterPro"/>
</dbReference>
<dbReference type="Proteomes" id="UP000571018">
    <property type="component" value="Unassembled WGS sequence"/>
</dbReference>
<accession>A0A839A784</accession>
<dbReference type="GO" id="GO:0003677">
    <property type="term" value="F:DNA binding"/>
    <property type="evidence" value="ECO:0007669"/>
    <property type="project" value="InterPro"/>
</dbReference>
<dbReference type="InterPro" id="IPR012337">
    <property type="entry name" value="RNaseH-like_sf"/>
</dbReference>
<dbReference type="InterPro" id="IPR002559">
    <property type="entry name" value="Transposase_11"/>
</dbReference>
<dbReference type="PANTHER" id="PTHR34614:SF2">
    <property type="entry name" value="TRANSPOSASE IS4-LIKE DOMAIN-CONTAINING PROTEIN"/>
    <property type="match status" value="1"/>
</dbReference>
<dbReference type="AlphaFoldDB" id="A0A839A784"/>
<protein>
    <submittedName>
        <fullName evidence="2">IS1634 family transposase</fullName>
    </submittedName>
</protein>
<dbReference type="Pfam" id="PF01609">
    <property type="entry name" value="DDE_Tnp_1"/>
    <property type="match status" value="1"/>
</dbReference>
<sequence length="589" mass="69003">MRVKTVKSTKGSISYSIIRDITKPDGKRSTEIVQNLGNHETLQQLCPEMAPMDYARKIARELSEAEAKGKVTVVKEFDSERLIERDNQNGYDIGYLFIDKLFYELKLDRVCTQIAQQSRITFDLGQVLKTLVSTRILYPSSKRHSLQLSKSYLTPPSLELQHIYRGLDVLAEHSERIQEAVYKNSAALIERDTRVLYYDCTNFFFEIEEEDDLRKYGKSKENRPNPIVQMGLFMDGSGLPLAYTMFAGSNNEQPSLKPLEKRVIRDFNLSELVVCTDAGLSSNANRRFNNTHSRRYVTTQSLKKFRKPLKEWALDKTGWQLAHTQPGDPDHRKLFNLDEIDLDDRTKTYYKERWEPAERTTEEKKQDIRPLEERYIVTFSPKYKAYQANIRERQIDRALKKLDQKEPLKTNNPHSPDRFIKRSSATAEGELAKDYYALDQSVIDKEAQYDGFYCVATNLETEVEDIIAVNQRRWEIEESFKIMKTEFKSRPIYLSKENRIKAHFLTCFLSLLIFRMLEKRMNSQHTICEIIQALRGMKLTKLTEDNFLPHYTRTHVTDSIHQASGFRTDYQLLTKKKLKTIEKNIRERK</sequence>
<organism evidence="2 3">
    <name type="scientific">Ruoffia halotolerans</name>
    <dbReference type="NCBI Taxonomy" id="2748684"/>
    <lineage>
        <taxon>Bacteria</taxon>
        <taxon>Bacillati</taxon>
        <taxon>Bacillota</taxon>
        <taxon>Bacilli</taxon>
        <taxon>Lactobacillales</taxon>
        <taxon>Aerococcaceae</taxon>
        <taxon>Ruoffia</taxon>
    </lineage>
</organism>
<evidence type="ECO:0000313" key="3">
    <source>
        <dbReference type="Proteomes" id="UP000571018"/>
    </source>
</evidence>
<feature type="domain" description="Transposase IS4-like" evidence="1">
    <location>
        <begin position="226"/>
        <end position="512"/>
    </location>
</feature>
<evidence type="ECO:0000313" key="2">
    <source>
        <dbReference type="EMBL" id="MBA5729650.1"/>
    </source>
</evidence>
<dbReference type="EMBL" id="JACAOA010000019">
    <property type="protein sequence ID" value="MBA5729650.1"/>
    <property type="molecule type" value="Genomic_DNA"/>
</dbReference>
<name>A0A839A784_9LACT</name>
<dbReference type="InterPro" id="IPR047654">
    <property type="entry name" value="IS1634_transpos"/>
</dbReference>
<dbReference type="SUPFAM" id="SSF53098">
    <property type="entry name" value="Ribonuclease H-like"/>
    <property type="match status" value="1"/>
</dbReference>
<dbReference type="RefSeq" id="WP_235956401.1">
    <property type="nucleotide sequence ID" value="NZ_JACAOA010000019.1"/>
</dbReference>
<dbReference type="GO" id="GO:0006313">
    <property type="term" value="P:DNA transposition"/>
    <property type="evidence" value="ECO:0007669"/>
    <property type="project" value="InterPro"/>
</dbReference>
<dbReference type="PANTHER" id="PTHR34614">
    <property type="match status" value="1"/>
</dbReference>
<evidence type="ECO:0000259" key="1">
    <source>
        <dbReference type="Pfam" id="PF01609"/>
    </source>
</evidence>
<keyword evidence="3" id="KW-1185">Reference proteome</keyword>
<proteinExistence type="predicted"/>